<dbReference type="EMBL" id="FKJW01000003">
    <property type="protein sequence ID" value="SAK22248.1"/>
    <property type="molecule type" value="Genomic_DNA"/>
</dbReference>
<protein>
    <recommendedName>
        <fullName evidence="3">Transposase</fullName>
    </recommendedName>
</protein>
<name>A0ABD7LKF7_9BURK</name>
<proteinExistence type="predicted"/>
<dbReference type="Proteomes" id="UP000196218">
    <property type="component" value="Unassembled WGS sequence"/>
</dbReference>
<dbReference type="AlphaFoldDB" id="A0ABD7LKF7"/>
<organism evidence="1 2">
    <name type="scientific">Burkholderia multivorans</name>
    <dbReference type="NCBI Taxonomy" id="87883"/>
    <lineage>
        <taxon>Bacteria</taxon>
        <taxon>Pseudomonadati</taxon>
        <taxon>Pseudomonadota</taxon>
        <taxon>Betaproteobacteria</taxon>
        <taxon>Burkholderiales</taxon>
        <taxon>Burkholderiaceae</taxon>
        <taxon>Burkholderia</taxon>
        <taxon>Burkholderia cepacia complex</taxon>
    </lineage>
</organism>
<evidence type="ECO:0000313" key="1">
    <source>
        <dbReference type="EMBL" id="SAK22248.1"/>
    </source>
</evidence>
<accession>A0ABD7LKF7</accession>
<gene>
    <name evidence="1" type="ORF">UA18_02919</name>
</gene>
<dbReference type="KEGG" id="bmk:DM80_945"/>
<reference evidence="1 2" key="1">
    <citation type="submission" date="2016-04" db="EMBL/GenBank/DDBJ databases">
        <authorList>
            <person name="Peeters C."/>
        </authorList>
    </citation>
    <scope>NUCLEOTIDE SEQUENCE [LARGE SCALE GENOMIC DNA]</scope>
    <source>
        <strain evidence="1">LMG 29311</strain>
    </source>
</reference>
<evidence type="ECO:0008006" key="3">
    <source>
        <dbReference type="Google" id="ProtNLM"/>
    </source>
</evidence>
<comment type="caution">
    <text evidence="1">The sequence shown here is derived from an EMBL/GenBank/DDBJ whole genome shotgun (WGS) entry which is preliminary data.</text>
</comment>
<evidence type="ECO:0000313" key="2">
    <source>
        <dbReference type="Proteomes" id="UP000196218"/>
    </source>
</evidence>
<sequence>MMRSVLRHAQRNIASREQVVNRARAAIRSLRPIAFAYLADRTYGG</sequence>